<evidence type="ECO:0000256" key="1">
    <source>
        <dbReference type="SAM" id="MobiDB-lite"/>
    </source>
</evidence>
<proteinExistence type="predicted"/>
<keyword evidence="2" id="KW-0812">Transmembrane</keyword>
<sequence>MTRSSSLFRRDGGGGNSDNATMVDHDGDRPLPAVRSVDNFDALARDLRFLAGMPELCDVTFLVGENRTPLHGVRAILAIRSRLVGLFVILVVILVRDSYS</sequence>
<dbReference type="Gene3D" id="3.30.710.10">
    <property type="entry name" value="Potassium Channel Kv1.1, Chain A"/>
    <property type="match status" value="1"/>
</dbReference>
<organism evidence="3 4">
    <name type="scientific">Plectus sambesii</name>
    <dbReference type="NCBI Taxonomy" id="2011161"/>
    <lineage>
        <taxon>Eukaryota</taxon>
        <taxon>Metazoa</taxon>
        <taxon>Ecdysozoa</taxon>
        <taxon>Nematoda</taxon>
        <taxon>Chromadorea</taxon>
        <taxon>Plectida</taxon>
        <taxon>Plectina</taxon>
        <taxon>Plectoidea</taxon>
        <taxon>Plectidae</taxon>
        <taxon>Plectus</taxon>
    </lineage>
</organism>
<name>A0A914X413_9BILA</name>
<dbReference type="InterPro" id="IPR011333">
    <property type="entry name" value="SKP1/BTB/POZ_sf"/>
</dbReference>
<dbReference type="AlphaFoldDB" id="A0A914X413"/>
<evidence type="ECO:0000256" key="2">
    <source>
        <dbReference type="SAM" id="Phobius"/>
    </source>
</evidence>
<reference evidence="4" key="1">
    <citation type="submission" date="2022-11" db="UniProtKB">
        <authorList>
            <consortium name="WormBaseParasite"/>
        </authorList>
    </citation>
    <scope>IDENTIFICATION</scope>
</reference>
<keyword evidence="2" id="KW-1133">Transmembrane helix</keyword>
<keyword evidence="2" id="KW-0472">Membrane</keyword>
<accession>A0A914X413</accession>
<feature type="region of interest" description="Disordered" evidence="1">
    <location>
        <begin position="1"/>
        <end position="30"/>
    </location>
</feature>
<evidence type="ECO:0000313" key="3">
    <source>
        <dbReference type="Proteomes" id="UP000887566"/>
    </source>
</evidence>
<dbReference type="Proteomes" id="UP000887566">
    <property type="component" value="Unplaced"/>
</dbReference>
<feature type="transmembrane region" description="Helical" evidence="2">
    <location>
        <begin position="77"/>
        <end position="95"/>
    </location>
</feature>
<protein>
    <submittedName>
        <fullName evidence="4">Uncharacterized protein</fullName>
    </submittedName>
</protein>
<dbReference type="WBParaSite" id="PSAMB.scaffold5941size10540.g27598.t1">
    <property type="protein sequence ID" value="PSAMB.scaffold5941size10540.g27598.t1"/>
    <property type="gene ID" value="PSAMB.scaffold5941size10540.g27598"/>
</dbReference>
<keyword evidence="3" id="KW-1185">Reference proteome</keyword>
<evidence type="ECO:0000313" key="4">
    <source>
        <dbReference type="WBParaSite" id="PSAMB.scaffold5941size10540.g27598.t1"/>
    </source>
</evidence>